<evidence type="ECO:0000256" key="5">
    <source>
        <dbReference type="ARBA" id="ARBA00022737"/>
    </source>
</evidence>
<dbReference type="PROSITE" id="PS50197">
    <property type="entry name" value="BEACH"/>
    <property type="match status" value="1"/>
</dbReference>
<sequence>MASEYINTGSMVLPAGVINPAVPIRNIQMKFAVLVGLIQVGEVSNRDIVETVLNLLVGGEFDLEMNFIIQEAESIGCMVELLSHCEVTCQAEIWSMFTAILRKSVRNLQTSTEVGLIQQVLLKMSTVDDMIADLLVDMLGVMASYSITVKELKLLFSMLRGDNGIWPRHAIKLLSVLNQMPQRHGPDTFFNFPGRSAAAIALPPIAKWPYQNGFTINTWFRQDPLNNINVDKDKPYLYCFRTSKGIGYSAHFVGNCLIVTSLKSKGKGFQHCVKYDFQPRKWYMISIVHIYNRWRNSEIRCYVNGQLVSYGDMAWHVNTNDSYDKCFLGSSETADANRVFCGQLGAIYVFSEALNPAQIFAIHQLGPGYKSTFKFKSESDIHLAEHHKQVLYDGKLASSISFTYNAKATDAQLCLESSPRENPSIFVHSPHALMLQDVKAIVTHSIHSAIHSIGGIQVLFPLFAQLDYKQLNDSSVDTTVCATLLAFLVELLKSSVAMQEQMLGGKGFLVIGYLLEKSSRVHITRAVLEQFLSFAKYLDGLPHGAPLLKQLCDHVLFNAAIWIHTPAKVQLSLYTYLSSEFIGTATIYTTIRRVGTVLQLMHTLKYYYWAINPLECSGITPKGLDGPRPSQKEIISLRAFMLLFLKQLILKDRGVKEDELQSILNYLLTMHEDENIHDVLQLLVALMSEHPASMIPAFDQRNGIRVICKLLASKSESIRVQALKVLGYFLKHLGHKRKVEIMHTHSLFTLLGERLMMHTNTVSITTYNTLYEILTEQVCTQVVHKPHPEPDSTVKIQNPMILKVVATLLKNSTPSAELMELINDTHLFNYICLLQCSVWQDWMFSLGYINPKNPEEQKITEMVYNIFRILLYHAIKYEWGGWRVWVDTLSIAHSKVTYEAHKEYLAKMYEEYQRQEEENMKKGKKGSVSTISGLSATPAPVVNGNLEIDDNSQTQTPESEAEYSEGAGGDSRNLLAEGTVKRPNGEALTPGEQNAGPGVRVEVHDLLVDIKAEKVEATEVKLDDLDLSPEGLEFSVVSLMKLIFITECVPSLLFELVRGALKALWWLTESLPHPHPSPLQALHGRTAAQLERDLRVDLGFRGMPMTEEQRRQFSPGPRTTMFRIPEFKWSPMHQRLLTDLLFALETDVHVWRSHSTKSVMDFVNSNENIIFVHNTIHLISQMVDNIIIACGGILPLLSAATSPSTELENIEATQGMSSETAVTFLSRLMAMVDVLVFASSLNFSEIEAEKNMSSGGLMRQCLRLGVCQFHLFNLDQNYSLKDRLLQDVDINRLRAVVFRDVDDSKQAQFLALAVVYFISVLMVSKYRDILEPQREIGRSTSLSGRSIRHEINSPTSTAIFTNGGHYQKTSSCMSSEILSKLNLVTTDQDINTFPLLLSCTLISVSLDSCCFDACLFFFSLHVSPACLGATDSASSSSSSSSSFVNGATSKNLPAVQTVAPMPEDTMENMSITTKLERALEKVAPLLREIFVDFAPFLSRTLLGSHGQELLIEGTGLVCMKSSTSVVELVMLLCSQEWQNSIQKNAGLAFIELINEGRLLCHAMKDHIVRVANEAEFILNRQRAEDVHKHAEFESNCAQYAADRREEEKMCDHLISAAKHRDHVTANQLKQKILNILTNKHGAWGTMSQSQLHDFWRLDYWEDDLRRRRRFVRNAFGSTHADVSLKALEDYEEGLKSKKNFRSQSVVTQNPEAELMLEGDDDAVSLLQEKEIDNLAGPVVLSTPAQLVAPVVVARGTLSITTTEIYFEVDEEDSTFKKTDAKVLAYSEGLHGKWMFSEIRAVFSRRYLLQNTGLEVFMANRTSVMFNFPDQATVKRVVYSLPRVGVGTSYGLPQARRISLATPRQLFKSSNMTQRWQRREISNFEYLMFLNTIAGRTYNDLNQYPIFPWVLTNYDSEELDLTLPGNFRDLSKPIGALNPKRAAFYAERYETWDDDSTPPHHYTTLYSTAHSTLMWMLRIEPFTTFFLNANDSKFDHPERAFSGIGRAWRNCQRDTADVKELIPEFYYLPEMFVNSNEYELGMRDDGVPVCDVELPAWAKKPEDFVRINRMALESEFVSCQLHQWIDLIFGYKQRGPEAVRALNVFNFLSYEGAVNLDNLDAAQREVIEMQIQLCGQIPSQLLIEPHPPRSSAMHLCFLPQSPLMFKDQMQQDVIMVLKFPSNSPVTHVAANTLPHLSIPAAVTVTCSRLFAVNRWHNTVAPGYSLEQAHHLPIEMDPLIANNSGVNKRQITDLVDQSIQINTHCFVVTADNRYILVCGFWDKSFRVYSTETGKLTQIVFGHWDVVTCLARSESYIGGDCYIVSGSRDATLLLWYWSGRHHIIGDNPNNSDYPAPRAVLTGHDHEVVCVSVCAELGLVISGAKEGPCLVHTITGDLLRALEGPELCQRPRLISVSSEGHCIIYYERGRFCNFSINGKLLAQMEVNDSTRAILLSSDGQNLVTGGDNGVVEVWQACDFKQLYIYPGCDAGIRAMDLSHDQRTLITGMASGSIVAFNIDFNRWHYEHQNRY</sequence>
<dbReference type="FunFam" id="2.30.29.30:FF:000059">
    <property type="entry name" value="neurobeachin isoform X1"/>
    <property type="match status" value="1"/>
</dbReference>
<dbReference type="CDD" id="cd06071">
    <property type="entry name" value="Beach"/>
    <property type="match status" value="1"/>
</dbReference>
<reference evidence="13" key="2">
    <citation type="submission" date="2025-08" db="UniProtKB">
        <authorList>
            <consortium name="Ensembl"/>
        </authorList>
    </citation>
    <scope>IDENTIFICATION</scope>
</reference>
<dbReference type="InterPro" id="IPR010508">
    <property type="entry name" value="NBEA-like_DUF1088"/>
</dbReference>
<dbReference type="FunFam" id="2.130.10.10:FF:000036">
    <property type="entry name" value="Neurobeachin isoform A"/>
    <property type="match status" value="1"/>
</dbReference>
<dbReference type="Pfam" id="PF06469">
    <property type="entry name" value="DUF1088"/>
    <property type="match status" value="1"/>
</dbReference>
<dbReference type="InterPro" id="IPR036322">
    <property type="entry name" value="WD40_repeat_dom_sf"/>
</dbReference>
<organism evidence="13 14">
    <name type="scientific">Lates calcarifer</name>
    <name type="common">Barramundi</name>
    <name type="synonym">Holocentrus calcarifer</name>
    <dbReference type="NCBI Taxonomy" id="8187"/>
    <lineage>
        <taxon>Eukaryota</taxon>
        <taxon>Metazoa</taxon>
        <taxon>Chordata</taxon>
        <taxon>Craniata</taxon>
        <taxon>Vertebrata</taxon>
        <taxon>Euteleostomi</taxon>
        <taxon>Actinopterygii</taxon>
        <taxon>Neopterygii</taxon>
        <taxon>Teleostei</taxon>
        <taxon>Neoteleostei</taxon>
        <taxon>Acanthomorphata</taxon>
        <taxon>Carangaria</taxon>
        <taxon>Carangaria incertae sedis</taxon>
        <taxon>Centropomidae</taxon>
        <taxon>Lates</taxon>
    </lineage>
</organism>
<dbReference type="SUPFAM" id="SSF48371">
    <property type="entry name" value="ARM repeat"/>
    <property type="match status" value="1"/>
</dbReference>
<dbReference type="InterPro" id="IPR036372">
    <property type="entry name" value="BEACH_dom_sf"/>
</dbReference>
<evidence type="ECO:0000259" key="11">
    <source>
        <dbReference type="PROSITE" id="PS50197"/>
    </source>
</evidence>
<dbReference type="Pfam" id="PF20425">
    <property type="entry name" value="Neurobeachin"/>
    <property type="match status" value="1"/>
</dbReference>
<dbReference type="InterPro" id="IPR050865">
    <property type="entry name" value="BEACH_Domain"/>
</dbReference>
<evidence type="ECO:0000256" key="8">
    <source>
        <dbReference type="ARBA" id="ARBA00073055"/>
    </source>
</evidence>
<keyword evidence="6" id="KW-0472">Membrane</keyword>
<dbReference type="InterPro" id="IPR023362">
    <property type="entry name" value="PH-BEACH_dom"/>
</dbReference>
<dbReference type="InterPro" id="IPR015943">
    <property type="entry name" value="WD40/YVTN_repeat-like_dom_sf"/>
</dbReference>
<evidence type="ECO:0000256" key="1">
    <source>
        <dbReference type="ARBA" id="ARBA00004170"/>
    </source>
</evidence>
<name>A0A4W6FCS2_LATCA</name>
<dbReference type="SUPFAM" id="SSF49899">
    <property type="entry name" value="Concanavalin A-like lectins/glucanases"/>
    <property type="match status" value="1"/>
</dbReference>
<dbReference type="SUPFAM" id="SSF50729">
    <property type="entry name" value="PH domain-like"/>
    <property type="match status" value="1"/>
</dbReference>
<dbReference type="GO" id="GO:0005829">
    <property type="term" value="C:cytosol"/>
    <property type="evidence" value="ECO:0007669"/>
    <property type="project" value="TreeGrafter"/>
</dbReference>
<keyword evidence="14" id="KW-1185">Reference proteome</keyword>
<dbReference type="InterPro" id="IPR046851">
    <property type="entry name" value="NBCH_WD40"/>
</dbReference>
<dbReference type="SMART" id="SM00320">
    <property type="entry name" value="WD40"/>
    <property type="match status" value="5"/>
</dbReference>
<gene>
    <name evidence="13" type="primary">NBEA</name>
</gene>
<evidence type="ECO:0000256" key="2">
    <source>
        <dbReference type="ARBA" id="ARBA00008498"/>
    </source>
</evidence>
<keyword evidence="3" id="KW-0597">Phosphoprotein</keyword>
<dbReference type="Gene3D" id="2.130.10.10">
    <property type="entry name" value="YVTN repeat-like/Quinoprotein amine dehydrogenase"/>
    <property type="match status" value="1"/>
</dbReference>
<keyword evidence="5" id="KW-0677">Repeat</keyword>
<dbReference type="InterPro" id="IPR031570">
    <property type="entry name" value="NBEA/BDCP_DUF4704"/>
</dbReference>
<comment type="similarity">
    <text evidence="2">Belongs to the WD repeat neurobeachin family.</text>
</comment>
<dbReference type="InterPro" id="IPR046852">
    <property type="entry name" value="Neurobeachin_a-sol"/>
</dbReference>
<evidence type="ECO:0000256" key="6">
    <source>
        <dbReference type="ARBA" id="ARBA00023136"/>
    </source>
</evidence>
<reference evidence="13" key="3">
    <citation type="submission" date="2025-09" db="UniProtKB">
        <authorList>
            <consortium name="Ensembl"/>
        </authorList>
    </citation>
    <scope>IDENTIFICATION</scope>
</reference>
<dbReference type="GeneTree" id="ENSGT00940000154934"/>
<dbReference type="Pfam" id="PF20426">
    <property type="entry name" value="NBCH_WD40"/>
    <property type="match status" value="1"/>
</dbReference>
<reference evidence="14" key="1">
    <citation type="submission" date="2015-09" db="EMBL/GenBank/DDBJ databases">
        <authorList>
            <person name="Sai Rama Sridatta P."/>
        </authorList>
    </citation>
    <scope>NUCLEOTIDE SEQUENCE [LARGE SCALE GENOMIC DNA]</scope>
</reference>
<dbReference type="Pfam" id="PF14844">
    <property type="entry name" value="PH_BEACH"/>
    <property type="match status" value="1"/>
</dbReference>
<dbReference type="InterPro" id="IPR016024">
    <property type="entry name" value="ARM-type_fold"/>
</dbReference>
<dbReference type="PROSITE" id="PS51783">
    <property type="entry name" value="PH_BEACH"/>
    <property type="match status" value="1"/>
</dbReference>
<dbReference type="Ensembl" id="ENSLCAT00010049209.1">
    <property type="protein sequence ID" value="ENSLCAP00010048028.1"/>
    <property type="gene ID" value="ENSLCAG00010022171.1"/>
</dbReference>
<dbReference type="GO" id="GO:0008104">
    <property type="term" value="P:intracellular protein localization"/>
    <property type="evidence" value="ECO:0007669"/>
    <property type="project" value="TreeGrafter"/>
</dbReference>
<comment type="subcellular location">
    <subcellularLocation>
        <location evidence="1">Membrane</location>
        <topology evidence="1">Peripheral membrane protein</topology>
    </subcellularLocation>
</comment>
<dbReference type="InterPro" id="IPR013320">
    <property type="entry name" value="ConA-like_dom_sf"/>
</dbReference>
<feature type="domain" description="BEACH" evidence="11">
    <location>
        <begin position="1860"/>
        <end position="2148"/>
    </location>
</feature>
<evidence type="ECO:0000256" key="7">
    <source>
        <dbReference type="ARBA" id="ARBA00065599"/>
    </source>
</evidence>
<dbReference type="Gene3D" id="2.60.120.200">
    <property type="match status" value="1"/>
</dbReference>
<evidence type="ECO:0000256" key="4">
    <source>
        <dbReference type="ARBA" id="ARBA00022574"/>
    </source>
</evidence>
<dbReference type="Pfam" id="PF13385">
    <property type="entry name" value="Laminin_G_3"/>
    <property type="match status" value="1"/>
</dbReference>
<evidence type="ECO:0000313" key="14">
    <source>
        <dbReference type="Proteomes" id="UP000314980"/>
    </source>
</evidence>
<feature type="region of interest" description="Disordered" evidence="10">
    <location>
        <begin position="917"/>
        <end position="975"/>
    </location>
</feature>
<dbReference type="InterPro" id="IPR000409">
    <property type="entry name" value="BEACH_dom"/>
</dbReference>
<dbReference type="GO" id="GO:0019901">
    <property type="term" value="F:protein kinase binding"/>
    <property type="evidence" value="ECO:0007669"/>
    <property type="project" value="TreeGrafter"/>
</dbReference>
<dbReference type="InterPro" id="IPR011993">
    <property type="entry name" value="PH-like_dom_sf"/>
</dbReference>
<keyword evidence="4" id="KW-0853">WD repeat</keyword>
<dbReference type="GO" id="GO:0016020">
    <property type="term" value="C:membrane"/>
    <property type="evidence" value="ECO:0007669"/>
    <property type="project" value="UniProtKB-SubCell"/>
</dbReference>
<feature type="domain" description="BEACH-type PH" evidence="12">
    <location>
        <begin position="1733"/>
        <end position="1841"/>
    </location>
</feature>
<dbReference type="Proteomes" id="UP000314980">
    <property type="component" value="Unassembled WGS sequence"/>
</dbReference>
<dbReference type="SMART" id="SM01026">
    <property type="entry name" value="Beach"/>
    <property type="match status" value="1"/>
</dbReference>
<evidence type="ECO:0000256" key="3">
    <source>
        <dbReference type="ARBA" id="ARBA00022553"/>
    </source>
</evidence>
<dbReference type="Pfam" id="PF15787">
    <property type="entry name" value="DUF4704"/>
    <property type="match status" value="1"/>
</dbReference>
<accession>A0A4W6FCS2</accession>
<dbReference type="FunFam" id="2.60.120.200:FF:000010">
    <property type="entry name" value="neurobeachin isoform X2"/>
    <property type="match status" value="1"/>
</dbReference>
<dbReference type="InterPro" id="IPR001680">
    <property type="entry name" value="WD40_rpt"/>
</dbReference>
<comment type="subunit">
    <text evidence="7">Interacts with RII subunit of PKA.</text>
</comment>
<evidence type="ECO:0000256" key="10">
    <source>
        <dbReference type="SAM" id="MobiDB-lite"/>
    </source>
</evidence>
<evidence type="ECO:0000259" key="12">
    <source>
        <dbReference type="PROSITE" id="PS51783"/>
    </source>
</evidence>
<proteinExistence type="inferred from homology"/>
<dbReference type="Pfam" id="PF02138">
    <property type="entry name" value="Beach"/>
    <property type="match status" value="1"/>
</dbReference>
<dbReference type="CDD" id="cd01201">
    <property type="entry name" value="PH_BEACH"/>
    <property type="match status" value="1"/>
</dbReference>
<dbReference type="SUPFAM" id="SSF50978">
    <property type="entry name" value="WD40 repeat-like"/>
    <property type="match status" value="1"/>
</dbReference>
<dbReference type="PANTHER" id="PTHR13743:SF62">
    <property type="entry name" value="NEUROBEACHIN"/>
    <property type="match status" value="1"/>
</dbReference>
<dbReference type="Gene3D" id="1.10.1540.10">
    <property type="entry name" value="BEACH domain"/>
    <property type="match status" value="1"/>
</dbReference>
<dbReference type="Gene3D" id="2.30.29.30">
    <property type="entry name" value="Pleckstrin-homology domain (PH domain)/Phosphotyrosine-binding domain (PTB)"/>
    <property type="match status" value="1"/>
</dbReference>
<dbReference type="FunFam" id="1.10.1540.10:FF:000001">
    <property type="entry name" value="neurobeachin isoform X1"/>
    <property type="match status" value="1"/>
</dbReference>
<protein>
    <recommendedName>
        <fullName evidence="8">Neurobeachin</fullName>
    </recommendedName>
    <alternativeName>
        <fullName evidence="9">Lysosomal-trafficking regulator 2</fullName>
    </alternativeName>
</protein>
<evidence type="ECO:0000256" key="9">
    <source>
        <dbReference type="ARBA" id="ARBA00080802"/>
    </source>
</evidence>
<evidence type="ECO:0000313" key="13">
    <source>
        <dbReference type="Ensembl" id="ENSLCAP00010048028.1"/>
    </source>
</evidence>
<dbReference type="SUPFAM" id="SSF81837">
    <property type="entry name" value="BEACH domain"/>
    <property type="match status" value="1"/>
</dbReference>
<dbReference type="PANTHER" id="PTHR13743">
    <property type="entry name" value="BEIGE/BEACH-RELATED"/>
    <property type="match status" value="1"/>
</dbReference>